<dbReference type="AlphaFoldDB" id="A0A3E2N8J2"/>
<evidence type="ECO:0008006" key="3">
    <source>
        <dbReference type="Google" id="ProtNLM"/>
    </source>
</evidence>
<evidence type="ECO:0000313" key="1">
    <source>
        <dbReference type="EMBL" id="RFZ77318.1"/>
    </source>
</evidence>
<protein>
    <recommendedName>
        <fullName evidence="3">Phage tail protein</fullName>
    </recommendedName>
</protein>
<evidence type="ECO:0000313" key="2">
    <source>
        <dbReference type="Proteomes" id="UP000260680"/>
    </source>
</evidence>
<name>A0A3E2N8J2_9FIRM</name>
<gene>
    <name evidence="1" type="ORF">DS742_19195</name>
</gene>
<dbReference type="Proteomes" id="UP000260680">
    <property type="component" value="Unassembled WGS sequence"/>
</dbReference>
<dbReference type="EMBL" id="QOHO01000064">
    <property type="protein sequence ID" value="RFZ77318.1"/>
    <property type="molecule type" value="Genomic_DNA"/>
</dbReference>
<accession>A0A3E2N8J2</accession>
<dbReference type="RefSeq" id="WP_117418587.1">
    <property type="nucleotide sequence ID" value="NZ_QOHO01000064.1"/>
</dbReference>
<organism evidence="1 2">
    <name type="scientific">Lacrimispora amygdalina</name>
    <dbReference type="NCBI Taxonomy" id="253257"/>
    <lineage>
        <taxon>Bacteria</taxon>
        <taxon>Bacillati</taxon>
        <taxon>Bacillota</taxon>
        <taxon>Clostridia</taxon>
        <taxon>Lachnospirales</taxon>
        <taxon>Lachnospiraceae</taxon>
        <taxon>Lacrimispora</taxon>
    </lineage>
</organism>
<dbReference type="OrthoDB" id="2043960at2"/>
<reference evidence="1 2" key="1">
    <citation type="submission" date="2018-07" db="EMBL/GenBank/DDBJ databases">
        <title>New species, Clostridium PI-S10-A1B.</title>
        <authorList>
            <person name="Krishna G."/>
            <person name="Summeta K."/>
            <person name="Shikha S."/>
            <person name="Prabhu P.B."/>
            <person name="Suresh K."/>
        </authorList>
    </citation>
    <scope>NUCLEOTIDE SEQUENCE [LARGE SCALE GENOMIC DNA]</scope>
    <source>
        <strain evidence="1 2">PI-S10-A1B</strain>
    </source>
</reference>
<dbReference type="NCBIfam" id="NF047353">
    <property type="entry name" value="tube_lmo2291"/>
    <property type="match status" value="1"/>
</dbReference>
<sequence>MDCTAKVYPVNNNKFKVGLNGLKDTMTMIANLTNFAPSIEGGVEEWNAMEHEGWGDAMMTSKKLSFSFQGKRTYGDPGNDYVAGLAWKSGNDVVAPFEWEMPSGAKVAFDAIINVTTPAGGDSTAVDALEFEVKCKGKPTFTETTTTTKTTAAKV</sequence>
<comment type="caution">
    <text evidence="1">The sequence shown here is derived from an EMBL/GenBank/DDBJ whole genome shotgun (WGS) entry which is preliminary data.</text>
</comment>
<proteinExistence type="predicted"/>